<dbReference type="CDD" id="cd03801">
    <property type="entry name" value="GT4_PimA-like"/>
    <property type="match status" value="1"/>
</dbReference>
<accession>A0A7V4LCZ9</accession>
<proteinExistence type="predicted"/>
<dbReference type="SUPFAM" id="SSF53756">
    <property type="entry name" value="UDP-Glycosyltransferase/glycogen phosphorylase"/>
    <property type="match status" value="1"/>
</dbReference>
<dbReference type="InterPro" id="IPR050194">
    <property type="entry name" value="Glycosyltransferase_grp1"/>
</dbReference>
<name>A0A7V4LCZ9_9BACT</name>
<feature type="domain" description="Glycosyl transferase family 1" evidence="1">
    <location>
        <begin position="3"/>
        <end position="124"/>
    </location>
</feature>
<gene>
    <name evidence="2" type="ORF">ENT08_05540</name>
</gene>
<dbReference type="InterPro" id="IPR001296">
    <property type="entry name" value="Glyco_trans_1"/>
</dbReference>
<sequence>MEVRLAGDGPEGPRLKALAADLGVSPRVSFLGALPEAEVAALYDWCHVVALSSRSEGTPMTVIEAMAKARPVVAPRLTALPEMVAEGVTGFLFAPGEERDLARQLTRFLSHPELIPRMGRAGRARARELFAPSTNTRRFVNLLAREVPALGLAPGEWIPYE</sequence>
<comment type="caution">
    <text evidence="2">The sequence shown here is derived from an EMBL/GenBank/DDBJ whole genome shotgun (WGS) entry which is preliminary data.</text>
</comment>
<dbReference type="EMBL" id="DSXI01000329">
    <property type="protein sequence ID" value="HGS05188.1"/>
    <property type="molecule type" value="Genomic_DNA"/>
</dbReference>
<evidence type="ECO:0000313" key="2">
    <source>
        <dbReference type="EMBL" id="HGS05188.1"/>
    </source>
</evidence>
<dbReference type="PANTHER" id="PTHR45947:SF3">
    <property type="entry name" value="SULFOQUINOVOSYL TRANSFERASE SQD2"/>
    <property type="match status" value="1"/>
</dbReference>
<dbReference type="PANTHER" id="PTHR45947">
    <property type="entry name" value="SULFOQUINOVOSYL TRANSFERASE SQD2"/>
    <property type="match status" value="1"/>
</dbReference>
<dbReference type="AlphaFoldDB" id="A0A7V4LCZ9"/>
<dbReference type="Pfam" id="PF00534">
    <property type="entry name" value="Glycos_transf_1"/>
    <property type="match status" value="1"/>
</dbReference>
<evidence type="ECO:0000259" key="1">
    <source>
        <dbReference type="Pfam" id="PF00534"/>
    </source>
</evidence>
<reference evidence="2" key="1">
    <citation type="journal article" date="2020" name="mSystems">
        <title>Genome- and Community-Level Interaction Insights into Carbon Utilization and Element Cycling Functions of Hydrothermarchaeota in Hydrothermal Sediment.</title>
        <authorList>
            <person name="Zhou Z."/>
            <person name="Liu Y."/>
            <person name="Xu W."/>
            <person name="Pan J."/>
            <person name="Luo Z.H."/>
            <person name="Li M."/>
        </authorList>
    </citation>
    <scope>NUCLEOTIDE SEQUENCE [LARGE SCALE GENOMIC DNA]</scope>
    <source>
        <strain evidence="2">SpSt-548</strain>
    </source>
</reference>
<dbReference type="GO" id="GO:0016757">
    <property type="term" value="F:glycosyltransferase activity"/>
    <property type="evidence" value="ECO:0007669"/>
    <property type="project" value="InterPro"/>
</dbReference>
<organism evidence="2">
    <name type="scientific">Desulfobacca acetoxidans</name>
    <dbReference type="NCBI Taxonomy" id="60893"/>
    <lineage>
        <taxon>Bacteria</taxon>
        <taxon>Pseudomonadati</taxon>
        <taxon>Thermodesulfobacteriota</taxon>
        <taxon>Desulfobaccia</taxon>
        <taxon>Desulfobaccales</taxon>
        <taxon>Desulfobaccaceae</taxon>
        <taxon>Desulfobacca</taxon>
    </lineage>
</organism>
<keyword evidence="2" id="KW-0808">Transferase</keyword>
<dbReference type="Gene3D" id="3.40.50.2000">
    <property type="entry name" value="Glycogen Phosphorylase B"/>
    <property type="match status" value="1"/>
</dbReference>
<protein>
    <submittedName>
        <fullName evidence="2">Glycosyltransferase</fullName>
    </submittedName>
</protein>